<reference evidence="1 2" key="1">
    <citation type="journal article" date="2020" name="J Geophys Res Biogeosci">
        <title>Magnetotaxis as an Adaptation to Enable Bacterial Shuttling of Microbial Sulfur and Sulfur Cycling Across Aquatic Oxic#Anoxic Interfaces.</title>
        <authorList>
            <person name="Li J."/>
            <person name="Liu P."/>
            <person name="Wang J."/>
            <person name="Roberts A.P."/>
            <person name="Pan Y."/>
        </authorList>
    </citation>
    <scope>NUCLEOTIDE SEQUENCE [LARGE SCALE GENOMIC DNA]</scope>
    <source>
        <strain evidence="1 2">MYR-1_YQ</strain>
    </source>
</reference>
<dbReference type="RefSeq" id="WP_218254218.1">
    <property type="nucleotide sequence ID" value="NZ_JABXWD010000688.1"/>
</dbReference>
<evidence type="ECO:0000313" key="1">
    <source>
        <dbReference type="EMBL" id="MBV6343600.1"/>
    </source>
</evidence>
<organism evidence="1 2">
    <name type="scientific">Candidatus Magnetobacterium casense</name>
    <dbReference type="NCBI Taxonomy" id="1455061"/>
    <lineage>
        <taxon>Bacteria</taxon>
        <taxon>Pseudomonadati</taxon>
        <taxon>Nitrospirota</taxon>
        <taxon>Thermodesulfovibrionia</taxon>
        <taxon>Thermodesulfovibrionales</taxon>
        <taxon>Candidatus Magnetobacteriaceae</taxon>
        <taxon>Candidatus Magnetobacterium</taxon>
    </lineage>
</organism>
<gene>
    <name evidence="1" type="ORF">HWQ67_18695</name>
</gene>
<accession>A0ABS6S4P3</accession>
<name>A0ABS6S4P3_9BACT</name>
<protein>
    <recommendedName>
        <fullName evidence="3">Magnetosome protein Mad11</fullName>
    </recommendedName>
</protein>
<sequence>GKGINTSEALKRLDDVREFYKKVPDAESYLKDIDDFAIRVKSFHGDRLTLKQAQEMKKAIYALNKKNYGEMKGLMVESNKAIARGLKEEIVKQEPAIAKLNADDSAMINLDTVLERAVNRIRNYDVIRWGDTFMTLTGAVVGGPGGATAGFLGKRILEDAAVKARISFALSKAAKVKGMPVATRVGILTAGEEEEKE</sequence>
<feature type="non-terminal residue" evidence="1">
    <location>
        <position position="1"/>
    </location>
</feature>
<dbReference type="Proteomes" id="UP001196980">
    <property type="component" value="Unassembled WGS sequence"/>
</dbReference>
<proteinExistence type="predicted"/>
<comment type="caution">
    <text evidence="1">The sequence shown here is derived from an EMBL/GenBank/DDBJ whole genome shotgun (WGS) entry which is preliminary data.</text>
</comment>
<evidence type="ECO:0000313" key="2">
    <source>
        <dbReference type="Proteomes" id="UP001196980"/>
    </source>
</evidence>
<evidence type="ECO:0008006" key="3">
    <source>
        <dbReference type="Google" id="ProtNLM"/>
    </source>
</evidence>
<keyword evidence="2" id="KW-1185">Reference proteome</keyword>
<dbReference type="EMBL" id="JABXWD010000688">
    <property type="protein sequence ID" value="MBV6343600.1"/>
    <property type="molecule type" value="Genomic_DNA"/>
</dbReference>